<evidence type="ECO:0008006" key="4">
    <source>
        <dbReference type="Google" id="ProtNLM"/>
    </source>
</evidence>
<keyword evidence="1" id="KW-0812">Transmembrane</keyword>
<dbReference type="Proteomes" id="UP000305681">
    <property type="component" value="Unassembled WGS sequence"/>
</dbReference>
<proteinExistence type="predicted"/>
<keyword evidence="1" id="KW-0472">Membrane</keyword>
<accession>A0A377RV89</accession>
<dbReference type="EMBL" id="VDGE01000001">
    <property type="protein sequence ID" value="TNC78540.1"/>
    <property type="molecule type" value="Genomic_DNA"/>
</dbReference>
<protein>
    <recommendedName>
        <fullName evidence="4">Phage-related membrane protein</fullName>
    </recommendedName>
</protein>
<sequence>MALETTAAGGALIKLFGVPVLAGAAATSLGFMFMWPQSTKEAFIRFCSSIIISTFLGPVLVAAVLSWWPSLFDSAKTVAGLYGGDPSTGFLFIAAPVMVAAGLPAWWVLGACVRWFDKRRGKDIGELAADAAAAVKDVRGML</sequence>
<evidence type="ECO:0000256" key="1">
    <source>
        <dbReference type="SAM" id="Phobius"/>
    </source>
</evidence>
<dbReference type="RefSeq" id="WP_058048714.1">
    <property type="nucleotide sequence ID" value="NZ_JAAOLY010000003.1"/>
</dbReference>
<keyword evidence="1" id="KW-1133">Transmembrane helix</keyword>
<reference evidence="2 3" key="1">
    <citation type="submission" date="2019-06" db="EMBL/GenBank/DDBJ databases">
        <title>Genome sequence of Janthinobacterium lividum UCD_MED1.</title>
        <authorList>
            <person name="De Leon M.E."/>
            <person name="Jospin G."/>
        </authorList>
    </citation>
    <scope>NUCLEOTIDE SEQUENCE [LARGE SCALE GENOMIC DNA]</scope>
    <source>
        <strain evidence="2 3">UCD_MED1</strain>
    </source>
</reference>
<feature type="transmembrane region" description="Helical" evidence="1">
    <location>
        <begin position="88"/>
        <end position="113"/>
    </location>
</feature>
<organism evidence="2 3">
    <name type="scientific">Janthinobacterium lividum</name>
    <dbReference type="NCBI Taxonomy" id="29581"/>
    <lineage>
        <taxon>Bacteria</taxon>
        <taxon>Pseudomonadati</taxon>
        <taxon>Pseudomonadota</taxon>
        <taxon>Betaproteobacteria</taxon>
        <taxon>Burkholderiales</taxon>
        <taxon>Oxalobacteraceae</taxon>
        <taxon>Janthinobacterium</taxon>
    </lineage>
</organism>
<feature type="transmembrane region" description="Helical" evidence="1">
    <location>
        <begin position="12"/>
        <end position="35"/>
    </location>
</feature>
<evidence type="ECO:0000313" key="2">
    <source>
        <dbReference type="EMBL" id="TNC78540.1"/>
    </source>
</evidence>
<feature type="transmembrane region" description="Helical" evidence="1">
    <location>
        <begin position="42"/>
        <end position="68"/>
    </location>
</feature>
<name>A0A377RV89_9BURK</name>
<comment type="caution">
    <text evidence="2">The sequence shown here is derived from an EMBL/GenBank/DDBJ whole genome shotgun (WGS) entry which is preliminary data.</text>
</comment>
<evidence type="ECO:0000313" key="3">
    <source>
        <dbReference type="Proteomes" id="UP000305681"/>
    </source>
</evidence>
<dbReference type="AlphaFoldDB" id="A0A377RV89"/>
<gene>
    <name evidence="2" type="ORF">FHI69_04450</name>
</gene>